<dbReference type="Proteomes" id="UP000265703">
    <property type="component" value="Unassembled WGS sequence"/>
</dbReference>
<keyword evidence="2" id="KW-1185">Reference proteome</keyword>
<dbReference type="OrthoDB" id="2444196at2759"/>
<reference evidence="1 2" key="1">
    <citation type="submission" date="2018-06" db="EMBL/GenBank/DDBJ databases">
        <title>Comparative genomics reveals the genomic features of Rhizophagus irregularis, R. cerebriforme, R. diaphanum and Gigaspora rosea, and their symbiotic lifestyle signature.</title>
        <authorList>
            <person name="Morin E."/>
            <person name="San Clemente H."/>
            <person name="Chen E.C.H."/>
            <person name="De La Providencia I."/>
            <person name="Hainaut M."/>
            <person name="Kuo A."/>
            <person name="Kohler A."/>
            <person name="Murat C."/>
            <person name="Tang N."/>
            <person name="Roy S."/>
            <person name="Loubradou J."/>
            <person name="Henrissat B."/>
            <person name="Grigoriev I.V."/>
            <person name="Corradi N."/>
            <person name="Roux C."/>
            <person name="Martin F.M."/>
        </authorList>
    </citation>
    <scope>NUCLEOTIDE SEQUENCE [LARGE SCALE GENOMIC DNA]</scope>
    <source>
        <strain evidence="1 2">DAOM 227022</strain>
    </source>
</reference>
<name>A0A397SET8_9GLOM</name>
<proteinExistence type="predicted"/>
<sequence length="204" mass="23771">MSVVQPEISSRIPQDLREQILGNSLWENLDALSSFFLTPFVRLIHLFESDSSLLSELDSDFKMKVYDLINQQFEYAFHPAMAIANLLDPNFCGKSLEPDDFEKIILPYLEEVYTFENVAHIYGVMQKYIAKTDEFPVHYSEHPLNIQAQLVAAAESNWSNFGFIHSKLCARLNNDRVKKLVTLYQNLRIQKEIREDNWFEGDEN</sequence>
<dbReference type="SUPFAM" id="SSF53098">
    <property type="entry name" value="Ribonuclease H-like"/>
    <property type="match status" value="1"/>
</dbReference>
<organism evidence="1 2">
    <name type="scientific">Glomus cerebriforme</name>
    <dbReference type="NCBI Taxonomy" id="658196"/>
    <lineage>
        <taxon>Eukaryota</taxon>
        <taxon>Fungi</taxon>
        <taxon>Fungi incertae sedis</taxon>
        <taxon>Mucoromycota</taxon>
        <taxon>Glomeromycotina</taxon>
        <taxon>Glomeromycetes</taxon>
        <taxon>Glomerales</taxon>
        <taxon>Glomeraceae</taxon>
        <taxon>Glomus</taxon>
    </lineage>
</organism>
<evidence type="ECO:0000313" key="2">
    <source>
        <dbReference type="Proteomes" id="UP000265703"/>
    </source>
</evidence>
<dbReference type="AlphaFoldDB" id="A0A397SET8"/>
<gene>
    <name evidence="1" type="ORF">C1645_832134</name>
</gene>
<dbReference type="STRING" id="658196.A0A397SET8"/>
<dbReference type="EMBL" id="QKYT01000487">
    <property type="protein sequence ID" value="RIA84508.1"/>
    <property type="molecule type" value="Genomic_DNA"/>
</dbReference>
<comment type="caution">
    <text evidence="1">The sequence shown here is derived from an EMBL/GenBank/DDBJ whole genome shotgun (WGS) entry which is preliminary data.</text>
</comment>
<dbReference type="InterPro" id="IPR012337">
    <property type="entry name" value="RNaseH-like_sf"/>
</dbReference>
<protein>
    <submittedName>
        <fullName evidence="1">Uncharacterized protein</fullName>
    </submittedName>
</protein>
<evidence type="ECO:0000313" key="1">
    <source>
        <dbReference type="EMBL" id="RIA84508.1"/>
    </source>
</evidence>
<accession>A0A397SET8</accession>